<dbReference type="PROSITE" id="PS50878">
    <property type="entry name" value="RT_POL"/>
    <property type="match status" value="1"/>
</dbReference>
<dbReference type="PANTHER" id="PTHR31635:SF196">
    <property type="entry name" value="REVERSE TRANSCRIPTASE DOMAIN-CONTAINING PROTEIN-RELATED"/>
    <property type="match status" value="1"/>
</dbReference>
<protein>
    <recommendedName>
        <fullName evidence="1">Reverse transcriptase domain-containing protein</fullName>
    </recommendedName>
</protein>
<accession>A0AAV2GNB6</accession>
<dbReference type="InterPro" id="IPR043502">
    <property type="entry name" value="DNA/RNA_pol_sf"/>
</dbReference>
<dbReference type="AlphaFoldDB" id="A0AAV2GNB6"/>
<evidence type="ECO:0000313" key="3">
    <source>
        <dbReference type="Proteomes" id="UP001497516"/>
    </source>
</evidence>
<dbReference type="CDD" id="cd01650">
    <property type="entry name" value="RT_nLTR_like"/>
    <property type="match status" value="1"/>
</dbReference>
<dbReference type="SUPFAM" id="SSF56672">
    <property type="entry name" value="DNA/RNA polymerases"/>
    <property type="match status" value="1"/>
</dbReference>
<evidence type="ECO:0000313" key="2">
    <source>
        <dbReference type="EMBL" id="CAL1412174.1"/>
    </source>
</evidence>
<dbReference type="Proteomes" id="UP001497516">
    <property type="component" value="Chromosome 9"/>
</dbReference>
<dbReference type="Pfam" id="PF00078">
    <property type="entry name" value="RVT_1"/>
    <property type="match status" value="1"/>
</dbReference>
<dbReference type="InterPro" id="IPR000477">
    <property type="entry name" value="RT_dom"/>
</dbReference>
<name>A0AAV2GNB6_9ROSI</name>
<evidence type="ECO:0000259" key="1">
    <source>
        <dbReference type="PROSITE" id="PS50878"/>
    </source>
</evidence>
<reference evidence="2 3" key="1">
    <citation type="submission" date="2024-04" db="EMBL/GenBank/DDBJ databases">
        <authorList>
            <person name="Fracassetti M."/>
        </authorList>
    </citation>
    <scope>NUCLEOTIDE SEQUENCE [LARGE SCALE GENOMIC DNA]</scope>
</reference>
<organism evidence="2 3">
    <name type="scientific">Linum trigynum</name>
    <dbReference type="NCBI Taxonomy" id="586398"/>
    <lineage>
        <taxon>Eukaryota</taxon>
        <taxon>Viridiplantae</taxon>
        <taxon>Streptophyta</taxon>
        <taxon>Embryophyta</taxon>
        <taxon>Tracheophyta</taxon>
        <taxon>Spermatophyta</taxon>
        <taxon>Magnoliopsida</taxon>
        <taxon>eudicotyledons</taxon>
        <taxon>Gunneridae</taxon>
        <taxon>Pentapetalae</taxon>
        <taxon>rosids</taxon>
        <taxon>fabids</taxon>
        <taxon>Malpighiales</taxon>
        <taxon>Linaceae</taxon>
        <taxon>Linum</taxon>
    </lineage>
</organism>
<dbReference type="EMBL" id="OZ034822">
    <property type="protein sequence ID" value="CAL1412174.1"/>
    <property type="molecule type" value="Genomic_DNA"/>
</dbReference>
<proteinExistence type="predicted"/>
<feature type="domain" description="Reverse transcriptase" evidence="1">
    <location>
        <begin position="1"/>
        <end position="154"/>
    </location>
</feature>
<dbReference type="PANTHER" id="PTHR31635">
    <property type="entry name" value="REVERSE TRANSCRIPTASE DOMAIN-CONTAINING PROTEIN-RELATED"/>
    <property type="match status" value="1"/>
</dbReference>
<keyword evidence="3" id="KW-1185">Reference proteome</keyword>
<gene>
    <name evidence="2" type="ORF">LTRI10_LOCUS51483</name>
</gene>
<sequence length="154" mass="18064">MPESWNDTFITVIPKSETPETIGQFRPISCCNFIYKFITKIMTNRLQPWLLVLVNELQSSFTSGRQIQDNIIIVHEVLNHFKKNRAGSRKDMMMKLDMRKAYDLVEWDFLLELLSAYSFNNTWCRWVKACVSTVKFRLLFNGEPSTVFTPSRGI</sequence>